<comment type="caution">
    <text evidence="1">The sequence shown here is derived from an EMBL/GenBank/DDBJ whole genome shotgun (WGS) entry which is preliminary data.</text>
</comment>
<sequence length="41" mass="4916">MKYKAKFKTTEVDFDLRWAHEVETENRMKGDAVFFNISGKF</sequence>
<accession>A0ABV2D6M4</accession>
<dbReference type="Proteomes" id="UP001548832">
    <property type="component" value="Unassembled WGS sequence"/>
</dbReference>
<evidence type="ECO:0000313" key="1">
    <source>
        <dbReference type="EMBL" id="MET2825443.1"/>
    </source>
</evidence>
<dbReference type="EMBL" id="JBEWSZ010000001">
    <property type="protein sequence ID" value="MET2825443.1"/>
    <property type="molecule type" value="Genomic_DNA"/>
</dbReference>
<keyword evidence="2" id="KW-1185">Reference proteome</keyword>
<dbReference type="RefSeq" id="WP_354457537.1">
    <property type="nucleotide sequence ID" value="NZ_JBEWSZ010000001.1"/>
</dbReference>
<proteinExistence type="predicted"/>
<organism evidence="1 2">
    <name type="scientific">Mesorhizobium shangrilense</name>
    <dbReference type="NCBI Taxonomy" id="460060"/>
    <lineage>
        <taxon>Bacteria</taxon>
        <taxon>Pseudomonadati</taxon>
        <taxon>Pseudomonadota</taxon>
        <taxon>Alphaproteobacteria</taxon>
        <taxon>Hyphomicrobiales</taxon>
        <taxon>Phyllobacteriaceae</taxon>
        <taxon>Mesorhizobium</taxon>
    </lineage>
</organism>
<gene>
    <name evidence="1" type="ORF">ABVQ20_00470</name>
</gene>
<name>A0ABV2D6M4_9HYPH</name>
<evidence type="ECO:0000313" key="2">
    <source>
        <dbReference type="Proteomes" id="UP001548832"/>
    </source>
</evidence>
<protein>
    <submittedName>
        <fullName evidence="1">Uncharacterized protein</fullName>
    </submittedName>
</protein>
<reference evidence="1 2" key="1">
    <citation type="submission" date="2024-06" db="EMBL/GenBank/DDBJ databases">
        <authorList>
            <person name="Kim D.-U."/>
        </authorList>
    </citation>
    <scope>NUCLEOTIDE SEQUENCE [LARGE SCALE GENOMIC DNA]</scope>
    <source>
        <strain evidence="1 2">KACC15460</strain>
    </source>
</reference>